<dbReference type="EMBL" id="SLWM01000001">
    <property type="protein sequence ID" value="TCO31932.1"/>
    <property type="molecule type" value="Genomic_DNA"/>
</dbReference>
<evidence type="ECO:0000256" key="4">
    <source>
        <dbReference type="SAM" id="SignalP"/>
    </source>
</evidence>
<organism evidence="6 7">
    <name type="scientific">Kribbella orskensis</name>
    <dbReference type="NCBI Taxonomy" id="2512216"/>
    <lineage>
        <taxon>Bacteria</taxon>
        <taxon>Bacillati</taxon>
        <taxon>Actinomycetota</taxon>
        <taxon>Actinomycetes</taxon>
        <taxon>Propionibacteriales</taxon>
        <taxon>Kribbellaceae</taxon>
        <taxon>Kribbella</taxon>
    </lineage>
</organism>
<evidence type="ECO:0000313" key="7">
    <source>
        <dbReference type="Proteomes" id="UP000295818"/>
    </source>
</evidence>
<dbReference type="RefSeq" id="WP_158292725.1">
    <property type="nucleotide sequence ID" value="NZ_SLWM01000001.1"/>
</dbReference>
<evidence type="ECO:0000313" key="6">
    <source>
        <dbReference type="EMBL" id="TCO31932.1"/>
    </source>
</evidence>
<feature type="signal peptide" evidence="4">
    <location>
        <begin position="1"/>
        <end position="32"/>
    </location>
</feature>
<comment type="caution">
    <text evidence="6">The sequence shown here is derived from an EMBL/GenBank/DDBJ whole genome shotgun (WGS) entry which is preliminary data.</text>
</comment>
<keyword evidence="7" id="KW-1185">Reference proteome</keyword>
<dbReference type="InterPro" id="IPR045087">
    <property type="entry name" value="Cu-oxidase_fam"/>
</dbReference>
<sequence>MTRRTLQRIRRVMVVLALAGGVVVPASLHASALPPDAPPIGMICTPGTVAGSTHTFNLVAKSGTIDTPDGNSVFMWSYANADAPDNGHFQSPGPVLCATQGQTVVVHLSNTLPEATSIVFPGQDATVTATGGTPGLLTTEAATSGAVTYTFVAGQPGTYLYESGSDVVKQIEMGLTGALVIRPALGPDYAYDTGTRFDPAREYLLLLSDIDPDLHHAVEVGTTYDVNTLRNRYFAINGREFPDTIQDNGSALLPNQPYGSLVRIQPNTATNTLPALIRMINVGAVNHPFHPHGNHTRQIAQDGRLVASTEHFGETIGSGQTEDYLLRWDDQDNWNPATNPLPVTQPNYRNLFFKDGNTWYAGSPYLGSKGTLPVGTTSQNLCGEWYFPLHSHALNEFTNFDQGFGGMGTLLRVDPPGGCFGSPTSTGLIGATLKSGAVTALGLADGVYYQVNPKTTTRPTATTAAQTSITVASAAGFPTSGPYFVRVDNEILQVTAGQGTTTWTVARGQLGTTAASHVTGSTLTALATDWYGAFGGVPAGSQNLKVLYKGRNCGVTTTATCPVLPSNLPQQTVKVCNWTIAGAAGCSNATSAGWTTLPAPPAQPQAVGSTDVSSTWTLPGPADAYIGTGSYKGQIRVLVHTQRFTPTAPVAFSTWGDLMKIVYDAP</sequence>
<dbReference type="PANTHER" id="PTHR11709">
    <property type="entry name" value="MULTI-COPPER OXIDASE"/>
    <property type="match status" value="1"/>
</dbReference>
<dbReference type="PANTHER" id="PTHR11709:SF394">
    <property type="entry name" value="FI03373P-RELATED"/>
    <property type="match status" value="1"/>
</dbReference>
<reference evidence="6 7" key="1">
    <citation type="journal article" date="2015" name="Stand. Genomic Sci.">
        <title>Genomic Encyclopedia of Bacterial and Archaeal Type Strains, Phase III: the genomes of soil and plant-associated and newly described type strains.</title>
        <authorList>
            <person name="Whitman W.B."/>
            <person name="Woyke T."/>
            <person name="Klenk H.P."/>
            <person name="Zhou Y."/>
            <person name="Lilburn T.G."/>
            <person name="Beck B.J."/>
            <person name="De Vos P."/>
            <person name="Vandamme P."/>
            <person name="Eisen J.A."/>
            <person name="Garrity G."/>
            <person name="Hugenholtz P."/>
            <person name="Kyrpides N.C."/>
        </authorList>
    </citation>
    <scope>NUCLEOTIDE SEQUENCE [LARGE SCALE GENOMIC DNA]</scope>
    <source>
        <strain evidence="6 7">VKM Ac-2538</strain>
    </source>
</reference>
<dbReference type="Gene3D" id="2.60.40.420">
    <property type="entry name" value="Cupredoxins - blue copper proteins"/>
    <property type="match status" value="1"/>
</dbReference>
<keyword evidence="1" id="KW-0479">Metal-binding</keyword>
<proteinExistence type="predicted"/>
<evidence type="ECO:0000256" key="2">
    <source>
        <dbReference type="ARBA" id="ARBA00023002"/>
    </source>
</evidence>
<dbReference type="Proteomes" id="UP000295818">
    <property type="component" value="Unassembled WGS sequence"/>
</dbReference>
<protein>
    <submittedName>
        <fullName evidence="6">Multicopper oxidase</fullName>
    </submittedName>
</protein>
<dbReference type="InterPro" id="IPR011707">
    <property type="entry name" value="Cu-oxidase-like_N"/>
</dbReference>
<dbReference type="SUPFAM" id="SSF49503">
    <property type="entry name" value="Cupredoxins"/>
    <property type="match status" value="2"/>
</dbReference>
<dbReference type="InterPro" id="IPR008972">
    <property type="entry name" value="Cupredoxin"/>
</dbReference>
<keyword evidence="4" id="KW-0732">Signal</keyword>
<name>A0ABY2BUF6_9ACTN</name>
<accession>A0ABY2BUF6</accession>
<evidence type="ECO:0000256" key="3">
    <source>
        <dbReference type="ARBA" id="ARBA00023008"/>
    </source>
</evidence>
<gene>
    <name evidence="6" type="ORF">EV644_101575</name>
</gene>
<evidence type="ECO:0000256" key="1">
    <source>
        <dbReference type="ARBA" id="ARBA00022723"/>
    </source>
</evidence>
<dbReference type="Pfam" id="PF07732">
    <property type="entry name" value="Cu-oxidase_3"/>
    <property type="match status" value="1"/>
</dbReference>
<feature type="chain" id="PRO_5046957297" evidence="4">
    <location>
        <begin position="33"/>
        <end position="666"/>
    </location>
</feature>
<evidence type="ECO:0000259" key="5">
    <source>
        <dbReference type="Pfam" id="PF07732"/>
    </source>
</evidence>
<keyword evidence="3" id="KW-0186">Copper</keyword>
<feature type="domain" description="Plastocyanin-like" evidence="5">
    <location>
        <begin position="90"/>
        <end position="183"/>
    </location>
</feature>
<keyword evidence="2" id="KW-0560">Oxidoreductase</keyword>